<dbReference type="PANTHER" id="PTHR31672">
    <property type="entry name" value="BNACNNG10540D PROTEIN"/>
    <property type="match status" value="1"/>
</dbReference>
<proteinExistence type="predicted"/>
<evidence type="ECO:0000313" key="4">
    <source>
        <dbReference type="EnsemblPlants" id="KEH23129"/>
    </source>
</evidence>
<dbReference type="Gramene" id="rna40866">
    <property type="protein sequence ID" value="RHN46384.1"/>
    <property type="gene ID" value="gene40866"/>
</dbReference>
<reference evidence="2 5" key="2">
    <citation type="journal article" date="2014" name="BMC Genomics">
        <title>An improved genome release (version Mt4.0) for the model legume Medicago truncatula.</title>
        <authorList>
            <person name="Tang H."/>
            <person name="Krishnakumar V."/>
            <person name="Bidwell S."/>
            <person name="Rosen B."/>
            <person name="Chan A."/>
            <person name="Zhou S."/>
            <person name="Gentzbittel L."/>
            <person name="Childs K.L."/>
            <person name="Yandell M."/>
            <person name="Gundlach H."/>
            <person name="Mayer K.F."/>
            <person name="Schwartz D.C."/>
            <person name="Town C.D."/>
        </authorList>
    </citation>
    <scope>GENOME REANNOTATION</scope>
    <source>
        <strain evidence="2">A17</strain>
        <strain evidence="4 5">cv. Jemalong A17</strain>
    </source>
</reference>
<dbReference type="AlphaFoldDB" id="A0A072U018"/>
<dbReference type="SUPFAM" id="SSF81383">
    <property type="entry name" value="F-box domain"/>
    <property type="match status" value="1"/>
</dbReference>
<feature type="domain" description="F-box" evidence="1">
    <location>
        <begin position="17"/>
        <end position="62"/>
    </location>
</feature>
<dbReference type="CDD" id="cd22157">
    <property type="entry name" value="F-box_AtFBW1-like"/>
    <property type="match status" value="1"/>
</dbReference>
<dbReference type="PANTHER" id="PTHR31672:SF13">
    <property type="entry name" value="F-BOX PROTEIN CPR30-LIKE"/>
    <property type="match status" value="1"/>
</dbReference>
<dbReference type="SUPFAM" id="SSF117281">
    <property type="entry name" value="Kelch motif"/>
    <property type="match status" value="1"/>
</dbReference>
<dbReference type="HOGENOM" id="CLU_027176_0_1_1"/>
<dbReference type="EnsemblPlants" id="KEH23129">
    <property type="protein sequence ID" value="KEH23129"/>
    <property type="gene ID" value="MTR_7g066850"/>
</dbReference>
<sequence>MNIPPAKSRRRSLAQLSSPPVILPDELVCEVLSFLTVKLLMRFRCVCKSWNALIDSPNFIKIHQKKSERNKQIIQIERDYSIESKYLIVNSCPIRGLMENPLITHADKHYCRLTEDRLYVVGSCNGLVCLLGFNQLENWFYFYNPATRKVSEKLGSFTRTNRSNIAFGFDNSTDTYKVVEFCQMSRDVRVFSLGDNIWRNIQSFPNVFIPFKVGYNSCRGGVYLNGTLNWLVFRNDIIYDDSKNRMFEHYAIISLDLGIETYTQLLPPRDSREVLLNESTICVLMDCLCFCHLNFDMGTTNFVLWKMKNFGVEKCWSQFLNISNDNLQIRCSQFRKFSEFCSESCRWVFPLCHSENGDTLMLANCRAGQLILYNWRTNKVERIMTTTKRKRWVFRNNYVESLVSTNGKILWDSERDDGPFSFPYIFVISMVSFDRNRWPFTLPGLEGLRALLMKTLLVGPTILY</sequence>
<evidence type="ECO:0000313" key="5">
    <source>
        <dbReference type="Proteomes" id="UP000002051"/>
    </source>
</evidence>
<keyword evidence="5" id="KW-1185">Reference proteome</keyword>
<dbReference type="Proteomes" id="UP000265566">
    <property type="component" value="Chromosome 7"/>
</dbReference>
<dbReference type="InterPro" id="IPR001810">
    <property type="entry name" value="F-box_dom"/>
</dbReference>
<dbReference type="STRING" id="3880.A0A072U018"/>
<dbReference type="PROSITE" id="PS50181">
    <property type="entry name" value="FBOX"/>
    <property type="match status" value="1"/>
</dbReference>
<dbReference type="Pfam" id="PF08268">
    <property type="entry name" value="FBA_3"/>
    <property type="match status" value="1"/>
</dbReference>
<dbReference type="EMBL" id="CM001223">
    <property type="protein sequence ID" value="KEH23129.1"/>
    <property type="molecule type" value="Genomic_DNA"/>
</dbReference>
<name>A0A072U018_MEDTR</name>
<evidence type="ECO:0000313" key="2">
    <source>
        <dbReference type="EMBL" id="KEH23129.1"/>
    </source>
</evidence>
<gene>
    <name evidence="2" type="ordered locus">MTR_7g066850</name>
    <name evidence="3" type="ORF">MtrunA17_Chr7g0241641</name>
</gene>
<protein>
    <submittedName>
        <fullName evidence="2">F-box protein interaction domain protein</fullName>
    </submittedName>
    <submittedName>
        <fullName evidence="3">Putative F-box domain, galactose oxidase, beta-propeller, F-box associated interaction</fullName>
    </submittedName>
</protein>
<reference evidence="3" key="4">
    <citation type="journal article" date="2018" name="Nat. Plants">
        <title>Whole-genome landscape of Medicago truncatula symbiotic genes.</title>
        <authorList>
            <person name="Pecrix Y."/>
            <person name="Gamas P."/>
            <person name="Carrere S."/>
        </authorList>
    </citation>
    <scope>NUCLEOTIDE SEQUENCE</scope>
    <source>
        <tissue evidence="3">Leaves</tissue>
    </source>
</reference>
<dbReference type="EMBL" id="PSQE01000007">
    <property type="protein sequence ID" value="RHN46384.1"/>
    <property type="molecule type" value="Genomic_DNA"/>
</dbReference>
<reference evidence="2 5" key="1">
    <citation type="journal article" date="2011" name="Nature">
        <title>The Medicago genome provides insight into the evolution of rhizobial symbioses.</title>
        <authorList>
            <person name="Young N.D."/>
            <person name="Debelle F."/>
            <person name="Oldroyd G.E."/>
            <person name="Geurts R."/>
            <person name="Cannon S.B."/>
            <person name="Udvardi M.K."/>
            <person name="Benedito V.A."/>
            <person name="Mayer K.F."/>
            <person name="Gouzy J."/>
            <person name="Schoof H."/>
            <person name="Van de Peer Y."/>
            <person name="Proost S."/>
            <person name="Cook D.R."/>
            <person name="Meyers B.C."/>
            <person name="Spannagl M."/>
            <person name="Cheung F."/>
            <person name="De Mita S."/>
            <person name="Krishnakumar V."/>
            <person name="Gundlach H."/>
            <person name="Zhou S."/>
            <person name="Mudge J."/>
            <person name="Bharti A.K."/>
            <person name="Murray J.D."/>
            <person name="Naoumkina M.A."/>
            <person name="Rosen B."/>
            <person name="Silverstein K.A."/>
            <person name="Tang H."/>
            <person name="Rombauts S."/>
            <person name="Zhao P.X."/>
            <person name="Zhou P."/>
            <person name="Barbe V."/>
            <person name="Bardou P."/>
            <person name="Bechner M."/>
            <person name="Bellec A."/>
            <person name="Berger A."/>
            <person name="Berges H."/>
            <person name="Bidwell S."/>
            <person name="Bisseling T."/>
            <person name="Choisne N."/>
            <person name="Couloux A."/>
            <person name="Denny R."/>
            <person name="Deshpande S."/>
            <person name="Dai X."/>
            <person name="Doyle J.J."/>
            <person name="Dudez A.M."/>
            <person name="Farmer A.D."/>
            <person name="Fouteau S."/>
            <person name="Franken C."/>
            <person name="Gibelin C."/>
            <person name="Gish J."/>
            <person name="Goldstein S."/>
            <person name="Gonzalez A.J."/>
            <person name="Green P.J."/>
            <person name="Hallab A."/>
            <person name="Hartog M."/>
            <person name="Hua A."/>
            <person name="Humphray S.J."/>
            <person name="Jeong D.H."/>
            <person name="Jing Y."/>
            <person name="Jocker A."/>
            <person name="Kenton S.M."/>
            <person name="Kim D.J."/>
            <person name="Klee K."/>
            <person name="Lai H."/>
            <person name="Lang C."/>
            <person name="Lin S."/>
            <person name="Macmil S.L."/>
            <person name="Magdelenat G."/>
            <person name="Matthews L."/>
            <person name="McCorrison J."/>
            <person name="Monaghan E.L."/>
            <person name="Mun J.H."/>
            <person name="Najar F.Z."/>
            <person name="Nicholson C."/>
            <person name="Noirot C."/>
            <person name="O'Bleness M."/>
            <person name="Paule C.R."/>
            <person name="Poulain J."/>
            <person name="Prion F."/>
            <person name="Qin B."/>
            <person name="Qu C."/>
            <person name="Retzel E.F."/>
            <person name="Riddle C."/>
            <person name="Sallet E."/>
            <person name="Samain S."/>
            <person name="Samson N."/>
            <person name="Sanders I."/>
            <person name="Saurat O."/>
            <person name="Scarpelli C."/>
            <person name="Schiex T."/>
            <person name="Segurens B."/>
            <person name="Severin A.J."/>
            <person name="Sherrier D.J."/>
            <person name="Shi R."/>
            <person name="Sims S."/>
            <person name="Singer S.R."/>
            <person name="Sinharoy S."/>
            <person name="Sterck L."/>
            <person name="Viollet A."/>
            <person name="Wang B.B."/>
            <person name="Wang K."/>
            <person name="Wang M."/>
            <person name="Wang X."/>
            <person name="Warfsmann J."/>
            <person name="Weissenbach J."/>
            <person name="White D.D."/>
            <person name="White J.D."/>
            <person name="Wiley G.B."/>
            <person name="Wincker P."/>
            <person name="Xing Y."/>
            <person name="Yang L."/>
            <person name="Yao Z."/>
            <person name="Ying F."/>
            <person name="Zhai J."/>
            <person name="Zhou L."/>
            <person name="Zuber A."/>
            <person name="Denarie J."/>
            <person name="Dixon R.A."/>
            <person name="May G.D."/>
            <person name="Schwartz D.C."/>
            <person name="Rogers J."/>
            <person name="Quetier F."/>
            <person name="Town C.D."/>
            <person name="Roe B.A."/>
        </authorList>
    </citation>
    <scope>NUCLEOTIDE SEQUENCE [LARGE SCALE GENOMIC DNA]</scope>
    <source>
        <strain evidence="2">A17</strain>
        <strain evidence="4 5">cv. Jemalong A17</strain>
    </source>
</reference>
<reference evidence="4" key="3">
    <citation type="submission" date="2015-04" db="UniProtKB">
        <authorList>
            <consortium name="EnsemblPlants"/>
        </authorList>
    </citation>
    <scope>IDENTIFICATION</scope>
    <source>
        <strain evidence="4">cv. Jemalong A17</strain>
    </source>
</reference>
<accession>A0A072U018</accession>
<organism evidence="2 5">
    <name type="scientific">Medicago truncatula</name>
    <name type="common">Barrel medic</name>
    <name type="synonym">Medicago tribuloides</name>
    <dbReference type="NCBI Taxonomy" id="3880"/>
    <lineage>
        <taxon>Eukaryota</taxon>
        <taxon>Viridiplantae</taxon>
        <taxon>Streptophyta</taxon>
        <taxon>Embryophyta</taxon>
        <taxon>Tracheophyta</taxon>
        <taxon>Spermatophyta</taxon>
        <taxon>Magnoliopsida</taxon>
        <taxon>eudicotyledons</taxon>
        <taxon>Gunneridae</taxon>
        <taxon>Pentapetalae</taxon>
        <taxon>rosids</taxon>
        <taxon>fabids</taxon>
        <taxon>Fabales</taxon>
        <taxon>Fabaceae</taxon>
        <taxon>Papilionoideae</taxon>
        <taxon>50 kb inversion clade</taxon>
        <taxon>NPAAA clade</taxon>
        <taxon>Hologalegina</taxon>
        <taxon>IRL clade</taxon>
        <taxon>Trifolieae</taxon>
        <taxon>Medicago</taxon>
    </lineage>
</organism>
<dbReference type="NCBIfam" id="TIGR01640">
    <property type="entry name" value="F_box_assoc_1"/>
    <property type="match status" value="1"/>
</dbReference>
<dbReference type="InterPro" id="IPR015915">
    <property type="entry name" value="Kelch-typ_b-propeller"/>
</dbReference>
<dbReference type="InterPro" id="IPR036047">
    <property type="entry name" value="F-box-like_dom_sf"/>
</dbReference>
<dbReference type="InterPro" id="IPR013187">
    <property type="entry name" value="F-box-assoc_dom_typ3"/>
</dbReference>
<evidence type="ECO:0000313" key="3">
    <source>
        <dbReference type="EMBL" id="RHN46384.1"/>
    </source>
</evidence>
<dbReference type="Pfam" id="PF00646">
    <property type="entry name" value="F-box"/>
    <property type="match status" value="1"/>
</dbReference>
<dbReference type="SMART" id="SM00256">
    <property type="entry name" value="FBOX"/>
    <property type="match status" value="1"/>
</dbReference>
<dbReference type="Gene3D" id="1.20.1280.50">
    <property type="match status" value="1"/>
</dbReference>
<evidence type="ECO:0000259" key="1">
    <source>
        <dbReference type="PROSITE" id="PS50181"/>
    </source>
</evidence>
<dbReference type="InterPro" id="IPR017451">
    <property type="entry name" value="F-box-assoc_interact_dom"/>
</dbReference>
<dbReference type="InterPro" id="IPR050796">
    <property type="entry name" value="SCF_F-box_component"/>
</dbReference>
<dbReference type="Proteomes" id="UP000002051">
    <property type="component" value="Unassembled WGS sequence"/>
</dbReference>